<reference evidence="2" key="1">
    <citation type="journal article" date="2017" name="Nature">
        <title>The sunflower genome provides insights into oil metabolism, flowering and Asterid evolution.</title>
        <authorList>
            <person name="Badouin H."/>
            <person name="Gouzy J."/>
            <person name="Grassa C.J."/>
            <person name="Murat F."/>
            <person name="Staton S.E."/>
            <person name="Cottret L."/>
            <person name="Lelandais-Briere C."/>
            <person name="Owens G.L."/>
            <person name="Carrere S."/>
            <person name="Mayjonade B."/>
            <person name="Legrand L."/>
            <person name="Gill N."/>
            <person name="Kane N.C."/>
            <person name="Bowers J.E."/>
            <person name="Hubner S."/>
            <person name="Bellec A."/>
            <person name="Berard A."/>
            <person name="Berges H."/>
            <person name="Blanchet N."/>
            <person name="Boniface M.C."/>
            <person name="Brunel D."/>
            <person name="Catrice O."/>
            <person name="Chaidir N."/>
            <person name="Claudel C."/>
            <person name="Donnadieu C."/>
            <person name="Faraut T."/>
            <person name="Fievet G."/>
            <person name="Helmstetter N."/>
            <person name="King M."/>
            <person name="Knapp S.J."/>
            <person name="Lai Z."/>
            <person name="Le Paslier M.C."/>
            <person name="Lippi Y."/>
            <person name="Lorenzon L."/>
            <person name="Mandel J.R."/>
            <person name="Marage G."/>
            <person name="Marchand G."/>
            <person name="Marquand E."/>
            <person name="Bret-Mestries E."/>
            <person name="Morien E."/>
            <person name="Nambeesan S."/>
            <person name="Nguyen T."/>
            <person name="Pegot-Espagnet P."/>
            <person name="Pouilly N."/>
            <person name="Raftis F."/>
            <person name="Sallet E."/>
            <person name="Schiex T."/>
            <person name="Thomas J."/>
            <person name="Vandecasteele C."/>
            <person name="Vares D."/>
            <person name="Vear F."/>
            <person name="Vautrin S."/>
            <person name="Crespi M."/>
            <person name="Mangin B."/>
            <person name="Burke J.M."/>
            <person name="Salse J."/>
            <person name="Munos S."/>
            <person name="Vincourt P."/>
            <person name="Rieseberg L.H."/>
            <person name="Langlade N.B."/>
        </authorList>
    </citation>
    <scope>NUCLEOTIDE SEQUENCE [LARGE SCALE GENOMIC DNA]</scope>
    <source>
        <strain evidence="2">cv. SF193</strain>
    </source>
</reference>
<evidence type="ECO:0000313" key="2">
    <source>
        <dbReference type="Proteomes" id="UP000215914"/>
    </source>
</evidence>
<organism evidence="1 2">
    <name type="scientific">Helianthus annuus</name>
    <name type="common">Common sunflower</name>
    <dbReference type="NCBI Taxonomy" id="4232"/>
    <lineage>
        <taxon>Eukaryota</taxon>
        <taxon>Viridiplantae</taxon>
        <taxon>Streptophyta</taxon>
        <taxon>Embryophyta</taxon>
        <taxon>Tracheophyta</taxon>
        <taxon>Spermatophyta</taxon>
        <taxon>Magnoliopsida</taxon>
        <taxon>eudicotyledons</taxon>
        <taxon>Gunneridae</taxon>
        <taxon>Pentapetalae</taxon>
        <taxon>asterids</taxon>
        <taxon>campanulids</taxon>
        <taxon>Asterales</taxon>
        <taxon>Asteraceae</taxon>
        <taxon>Asteroideae</taxon>
        <taxon>Heliantheae alliance</taxon>
        <taxon>Heliantheae</taxon>
        <taxon>Helianthus</taxon>
    </lineage>
</organism>
<keyword evidence="2" id="KW-1185">Reference proteome</keyword>
<name>A0A251SKJ2_HELAN</name>
<gene>
    <name evidence="1" type="ORF">HannXRQ_Chr14g0455591</name>
</gene>
<evidence type="ECO:0000313" key="1">
    <source>
        <dbReference type="EMBL" id="OTF99347.1"/>
    </source>
</evidence>
<proteinExistence type="predicted"/>
<dbReference type="Proteomes" id="UP000215914">
    <property type="component" value="Chromosome 14"/>
</dbReference>
<protein>
    <submittedName>
        <fullName evidence="1">Uncharacterized protein</fullName>
    </submittedName>
</protein>
<dbReference type="InParanoid" id="A0A251SKJ2"/>
<sequence>MKAFRLQWIRRSQFPNMKKISKFTIINLDTVKHQWRFCLILMMVPMKLKILPMMLKKVLPYGVI</sequence>
<accession>A0A251SKJ2</accession>
<dbReference type="AlphaFoldDB" id="A0A251SKJ2"/>
<dbReference type="EMBL" id="CM007903">
    <property type="protein sequence ID" value="OTF99347.1"/>
    <property type="molecule type" value="Genomic_DNA"/>
</dbReference>